<dbReference type="Gene3D" id="2.40.70.10">
    <property type="entry name" value="Acid Proteases"/>
    <property type="match status" value="1"/>
</dbReference>
<evidence type="ECO:0008006" key="3">
    <source>
        <dbReference type="Google" id="ProtNLM"/>
    </source>
</evidence>
<dbReference type="AlphaFoldDB" id="A0A699JY39"/>
<evidence type="ECO:0000313" key="2">
    <source>
        <dbReference type="EMBL" id="GFA60881.1"/>
    </source>
</evidence>
<organism evidence="2">
    <name type="scientific">Tanacetum cinerariifolium</name>
    <name type="common">Dalmatian daisy</name>
    <name type="synonym">Chrysanthemum cinerariifolium</name>
    <dbReference type="NCBI Taxonomy" id="118510"/>
    <lineage>
        <taxon>Eukaryota</taxon>
        <taxon>Viridiplantae</taxon>
        <taxon>Streptophyta</taxon>
        <taxon>Embryophyta</taxon>
        <taxon>Tracheophyta</taxon>
        <taxon>Spermatophyta</taxon>
        <taxon>Magnoliopsida</taxon>
        <taxon>eudicotyledons</taxon>
        <taxon>Gunneridae</taxon>
        <taxon>Pentapetalae</taxon>
        <taxon>asterids</taxon>
        <taxon>campanulids</taxon>
        <taxon>Asterales</taxon>
        <taxon>Asteraceae</taxon>
        <taxon>Asteroideae</taxon>
        <taxon>Anthemideae</taxon>
        <taxon>Anthemidinae</taxon>
        <taxon>Tanacetum</taxon>
    </lineage>
</organism>
<feature type="compositionally biased region" description="Low complexity" evidence="1">
    <location>
        <begin position="215"/>
        <end position="230"/>
    </location>
</feature>
<protein>
    <recommendedName>
        <fullName evidence="3">Reverse transcriptase domain-containing protein</fullName>
    </recommendedName>
</protein>
<sequence length="651" mass="74461">MADNRTMAQMLQAPIEGYEDAIVVPSINANNFKLKQTLINLVQSNQFTGRQDPHNHLRFFNKVTSTFRHPEVPNTTVKLLLFPFSLEGEARIWLDKEPPTHLIQQPVEISWIKSLAKVYLSSKASQKSDIQEAESLIYNQCPLTRGGNDFPVFHDNIQQFQTAAVGNFIQNRQNVSNQIRQPGFHQHTQQNNNQNRFQNKNLNQNRQPNQGAIYQNRPPQNPNFQAPPQKNMVTQGKFEAYTTTNDANINNLQLKFDNFQRNQQDFQKKFEQKQDDFQNQMMQFMQNLYNKPSTSSSLPSNTIPNPKGEAKAITTKSVQAEVQVDKPTEEPAVVIPKAKANLPYPFRLQKEKLQEKDDILAAKFMEIFRDLHLELSFADALIHMPKFTPMFKKLLNNKDKLIELTKTPLNENCSAVVLKKLPEKLGDPGRFLIPCDFTGLDNCLALADLEASINLMPLSIWKKLRLPTLNDTKMVLELNDRTISKPTGVAENVFLKVGKFYFPADFVILDFVADPRVPLILGRPFLSTTYALIDVYEGKITLRHDDQSLTLKCGDTPFISYNNLESLNNVDLIDATCEEYSQENSPIESDFLLLEEADAFIVIDDEPISSNIDATYYDPEGDILILEVLLNNDLKHYQIKRISSRHFIKIL</sequence>
<dbReference type="CDD" id="cd00303">
    <property type="entry name" value="retropepsin_like"/>
    <property type="match status" value="1"/>
</dbReference>
<dbReference type="InterPro" id="IPR021109">
    <property type="entry name" value="Peptidase_aspartic_dom_sf"/>
</dbReference>
<dbReference type="PANTHER" id="PTHR33067:SF9">
    <property type="entry name" value="RNA-DIRECTED DNA POLYMERASE"/>
    <property type="match status" value="1"/>
</dbReference>
<dbReference type="PANTHER" id="PTHR33067">
    <property type="entry name" value="RNA-DIRECTED DNA POLYMERASE-RELATED"/>
    <property type="match status" value="1"/>
</dbReference>
<proteinExistence type="predicted"/>
<name>A0A699JY39_TANCI</name>
<gene>
    <name evidence="2" type="ORF">Tci_632853</name>
</gene>
<evidence type="ECO:0000256" key="1">
    <source>
        <dbReference type="SAM" id="MobiDB-lite"/>
    </source>
</evidence>
<dbReference type="EMBL" id="BKCJ010454417">
    <property type="protein sequence ID" value="GFA60881.1"/>
    <property type="molecule type" value="Genomic_DNA"/>
</dbReference>
<feature type="non-terminal residue" evidence="2">
    <location>
        <position position="651"/>
    </location>
</feature>
<comment type="caution">
    <text evidence="2">The sequence shown here is derived from an EMBL/GenBank/DDBJ whole genome shotgun (WGS) entry which is preliminary data.</text>
</comment>
<feature type="region of interest" description="Disordered" evidence="1">
    <location>
        <begin position="199"/>
        <end position="230"/>
    </location>
</feature>
<accession>A0A699JY39</accession>
<reference evidence="2" key="1">
    <citation type="journal article" date="2019" name="Sci. Rep.">
        <title>Draft genome of Tanacetum cinerariifolium, the natural source of mosquito coil.</title>
        <authorList>
            <person name="Yamashiro T."/>
            <person name="Shiraishi A."/>
            <person name="Satake H."/>
            <person name="Nakayama K."/>
        </authorList>
    </citation>
    <scope>NUCLEOTIDE SEQUENCE</scope>
</reference>